<dbReference type="EC" id="2.7.7.65" evidence="1"/>
<dbReference type="PROSITE" id="PS50887">
    <property type="entry name" value="GGDEF"/>
    <property type="match status" value="1"/>
</dbReference>
<proteinExistence type="predicted"/>
<dbReference type="InterPro" id="IPR000160">
    <property type="entry name" value="GGDEF_dom"/>
</dbReference>
<evidence type="ECO:0000313" key="4">
    <source>
        <dbReference type="EMBL" id="MBK3332978.1"/>
    </source>
</evidence>
<sequence length="419" mass="48902">MDKLSEYISLKITEFLHRNFEIYKDFSEEIEKIKEEYIALVKELLKGKENLHEIKPKAFLLGRKLFKKDVSYMLILDINNYLLPEIAVILSQIEENTATFLYKISFIENRMKFLENKIAYGYLSENIKQDKDWIREKLRILKNSESTLKPFVRDHLIWVNKLLEDVKKLRYKSSIPLGHYNCDLGRRLEHADGLGIFDEYRTEIITLHKKIHGSAIQIYHFLEKRDYKHLLLEYLEFFNLVGKFVSLLGLTFAVMYEEDANIDPLTKVLSRRSLEFILSSNFHIAKISRRPLSVAMVDIDNFKKINDKYGHQVGDCVLKKIAQEIQSSLRKSDFIFRYGGEEFFILFPFATKEDAVRIMEKIIKKLSGSKIKCGNFEETVTISVGVSSIDNVEDIYSLISLADKALYRAKSSGKNRVSA</sequence>
<accession>A0ABS1GJ63</accession>
<dbReference type="CDD" id="cd01949">
    <property type="entry name" value="GGDEF"/>
    <property type="match status" value="1"/>
</dbReference>
<dbReference type="SUPFAM" id="SSF55073">
    <property type="entry name" value="Nucleotide cyclase"/>
    <property type="match status" value="1"/>
</dbReference>
<gene>
    <name evidence="4" type="ORF">GWK41_07840</name>
</gene>
<comment type="catalytic activity">
    <reaction evidence="2">
        <text>2 GTP = 3',3'-c-di-GMP + 2 diphosphate</text>
        <dbReference type="Rhea" id="RHEA:24898"/>
        <dbReference type="ChEBI" id="CHEBI:33019"/>
        <dbReference type="ChEBI" id="CHEBI:37565"/>
        <dbReference type="ChEBI" id="CHEBI:58805"/>
        <dbReference type="EC" id="2.7.7.65"/>
    </reaction>
</comment>
<dbReference type="SMART" id="SM00267">
    <property type="entry name" value="GGDEF"/>
    <property type="match status" value="1"/>
</dbReference>
<evidence type="ECO:0000259" key="3">
    <source>
        <dbReference type="PROSITE" id="PS50887"/>
    </source>
</evidence>
<dbReference type="Pfam" id="PF00990">
    <property type="entry name" value="GGDEF"/>
    <property type="match status" value="1"/>
</dbReference>
<reference evidence="4 5" key="1">
    <citation type="journal article" date="2021" name="Syst. Appl. Microbiol.">
        <title>Persephonella atlantica sp. nov.: How to adapt to physico-chemical gradients in high temperature hydrothermal habitats.</title>
        <authorList>
            <person name="Francois D.X."/>
            <person name="Godfroy A."/>
            <person name="Mathien C."/>
            <person name="Aube J."/>
            <person name="Cathalot C."/>
            <person name="Lesongeur F."/>
            <person name="L'Haridon S."/>
            <person name="Philippon X."/>
            <person name="Roussel E.G."/>
        </authorList>
    </citation>
    <scope>NUCLEOTIDE SEQUENCE [LARGE SCALE GENOMIC DNA]</scope>
    <source>
        <strain evidence="4 5">MO1340</strain>
    </source>
</reference>
<dbReference type="PANTHER" id="PTHR45138">
    <property type="entry name" value="REGULATORY COMPONENTS OF SENSORY TRANSDUCTION SYSTEM"/>
    <property type="match status" value="1"/>
</dbReference>
<evidence type="ECO:0000256" key="1">
    <source>
        <dbReference type="ARBA" id="ARBA00012528"/>
    </source>
</evidence>
<organism evidence="4 5">
    <name type="scientific">Persephonella atlantica</name>
    <dbReference type="NCBI Taxonomy" id="2699429"/>
    <lineage>
        <taxon>Bacteria</taxon>
        <taxon>Pseudomonadati</taxon>
        <taxon>Aquificota</taxon>
        <taxon>Aquificia</taxon>
        <taxon>Aquificales</taxon>
        <taxon>Hydrogenothermaceae</taxon>
        <taxon>Persephonella</taxon>
    </lineage>
</organism>
<dbReference type="NCBIfam" id="TIGR00254">
    <property type="entry name" value="GGDEF"/>
    <property type="match status" value="1"/>
</dbReference>
<keyword evidence="5" id="KW-1185">Reference proteome</keyword>
<dbReference type="InterPro" id="IPR029787">
    <property type="entry name" value="Nucleotide_cyclase"/>
</dbReference>
<comment type="caution">
    <text evidence="4">The sequence shown here is derived from an EMBL/GenBank/DDBJ whole genome shotgun (WGS) entry which is preliminary data.</text>
</comment>
<dbReference type="InterPro" id="IPR050469">
    <property type="entry name" value="Diguanylate_Cyclase"/>
</dbReference>
<dbReference type="EMBL" id="JAACYA010000002">
    <property type="protein sequence ID" value="MBK3332978.1"/>
    <property type="molecule type" value="Genomic_DNA"/>
</dbReference>
<feature type="domain" description="GGDEF" evidence="3">
    <location>
        <begin position="290"/>
        <end position="419"/>
    </location>
</feature>
<name>A0ABS1GJ63_9AQUI</name>
<dbReference type="Gene3D" id="3.30.70.270">
    <property type="match status" value="1"/>
</dbReference>
<evidence type="ECO:0000256" key="2">
    <source>
        <dbReference type="ARBA" id="ARBA00034247"/>
    </source>
</evidence>
<dbReference type="InterPro" id="IPR043128">
    <property type="entry name" value="Rev_trsase/Diguanyl_cyclase"/>
</dbReference>
<evidence type="ECO:0000313" key="5">
    <source>
        <dbReference type="Proteomes" id="UP000772812"/>
    </source>
</evidence>
<dbReference type="PANTHER" id="PTHR45138:SF9">
    <property type="entry name" value="DIGUANYLATE CYCLASE DGCM-RELATED"/>
    <property type="match status" value="1"/>
</dbReference>
<dbReference type="Proteomes" id="UP000772812">
    <property type="component" value="Unassembled WGS sequence"/>
</dbReference>
<dbReference type="RefSeq" id="WP_200674376.1">
    <property type="nucleotide sequence ID" value="NZ_JAACYA010000002.1"/>
</dbReference>
<protein>
    <recommendedName>
        <fullName evidence="1">diguanylate cyclase</fullName>
        <ecNumber evidence="1">2.7.7.65</ecNumber>
    </recommendedName>
</protein>